<evidence type="ECO:0000313" key="5">
    <source>
        <dbReference type="EMBL" id="CAD7626906.1"/>
    </source>
</evidence>
<evidence type="ECO:0000313" key="6">
    <source>
        <dbReference type="Proteomes" id="UP000759131"/>
    </source>
</evidence>
<dbReference type="EMBL" id="CAJPIZ010004257">
    <property type="protein sequence ID" value="CAG2107336.1"/>
    <property type="molecule type" value="Genomic_DNA"/>
</dbReference>
<dbReference type="FunFam" id="2.60.40.10:FF:000064">
    <property type="entry name" value="Contactin 1"/>
    <property type="match status" value="1"/>
</dbReference>
<dbReference type="SUPFAM" id="SSF48726">
    <property type="entry name" value="Immunoglobulin"/>
    <property type="match status" value="5"/>
</dbReference>
<keyword evidence="6" id="KW-1185">Reference proteome</keyword>
<feature type="chain" id="PRO_5036403392" description="Contactin" evidence="2">
    <location>
        <begin position="24"/>
        <end position="765"/>
    </location>
</feature>
<evidence type="ECO:0000256" key="1">
    <source>
        <dbReference type="ARBA" id="ARBA00023319"/>
    </source>
</evidence>
<dbReference type="InterPro" id="IPR007110">
    <property type="entry name" value="Ig-like_dom"/>
</dbReference>
<protein>
    <recommendedName>
        <fullName evidence="7">Contactin</fullName>
    </recommendedName>
</protein>
<feature type="domain" description="Ig-like" evidence="4">
    <location>
        <begin position="410"/>
        <end position="492"/>
    </location>
</feature>
<dbReference type="GO" id="GO:0070593">
    <property type="term" value="P:dendrite self-avoidance"/>
    <property type="evidence" value="ECO:0007669"/>
    <property type="project" value="TreeGrafter"/>
</dbReference>
<proteinExistence type="predicted"/>
<evidence type="ECO:0000256" key="2">
    <source>
        <dbReference type="SAM" id="SignalP"/>
    </source>
</evidence>
<dbReference type="OrthoDB" id="3666223at2759"/>
<dbReference type="InterPro" id="IPR016187">
    <property type="entry name" value="CTDL_fold"/>
</dbReference>
<dbReference type="Proteomes" id="UP000759131">
    <property type="component" value="Unassembled WGS sequence"/>
</dbReference>
<dbReference type="AlphaFoldDB" id="A0A7R9KPY1"/>
<feature type="domain" description="C-type lectin" evidence="3">
    <location>
        <begin position="33"/>
        <end position="148"/>
    </location>
</feature>
<feature type="domain" description="Ig-like" evidence="4">
    <location>
        <begin position="196"/>
        <end position="297"/>
    </location>
</feature>
<feature type="domain" description="Ig-like" evidence="4">
    <location>
        <begin position="313"/>
        <end position="378"/>
    </location>
</feature>
<dbReference type="Pfam" id="PF13927">
    <property type="entry name" value="Ig_3"/>
    <property type="match status" value="4"/>
</dbReference>
<organism evidence="5">
    <name type="scientific">Medioppia subpectinata</name>
    <dbReference type="NCBI Taxonomy" id="1979941"/>
    <lineage>
        <taxon>Eukaryota</taxon>
        <taxon>Metazoa</taxon>
        <taxon>Ecdysozoa</taxon>
        <taxon>Arthropoda</taxon>
        <taxon>Chelicerata</taxon>
        <taxon>Arachnida</taxon>
        <taxon>Acari</taxon>
        <taxon>Acariformes</taxon>
        <taxon>Sarcoptiformes</taxon>
        <taxon>Oribatida</taxon>
        <taxon>Brachypylina</taxon>
        <taxon>Oppioidea</taxon>
        <taxon>Oppiidae</taxon>
        <taxon>Medioppia</taxon>
    </lineage>
</organism>
<dbReference type="Gene3D" id="3.10.100.10">
    <property type="entry name" value="Mannose-Binding Protein A, subunit A"/>
    <property type="match status" value="1"/>
</dbReference>
<dbReference type="GO" id="GO:0005886">
    <property type="term" value="C:plasma membrane"/>
    <property type="evidence" value="ECO:0007669"/>
    <property type="project" value="TreeGrafter"/>
</dbReference>
<feature type="domain" description="Ig-like" evidence="4">
    <location>
        <begin position="602"/>
        <end position="690"/>
    </location>
</feature>
<keyword evidence="1" id="KW-0393">Immunoglobulin domain</keyword>
<dbReference type="SMART" id="SM00034">
    <property type="entry name" value="CLECT"/>
    <property type="match status" value="1"/>
</dbReference>
<sequence>MIVHSFNCLLIIISIYLTNYVMCQSCPNGWEEFQYSCYKFTRNPVKNVIQAEDTCILYNSHLISVNTLDEHLFVTNWLRNNDPLHRKWHTSGRDTGNNNWKWDSDRSDFTMISDLWLPFNENSVNRFDWTLNTGKHSAYNFSQTASRWGLIRVTENQELPYICEIKKEDLANAVISEREIDYGITVVDKRQVPRGPIFTQEPKNAVFDLSGRSQLNYVSIRCVADGYPTPIYKWYKEEYVNNRLTSRYIDPLSDNRITQTDGTLTIYNPQQTNDRGKYHCTAENRFGIIISQTVQLSFGYIGEFTKKRSPDYGKEYWGKSISCDPPQHHPRVNYYWTRNSFPNFVEEDRRVFVSHDGNLYFSSLEKIDRANYSCNVQSVISSTGRTGPFFPLIVDPASSGQKLLFPNNFPKAFPEAPLAGDDVRLECMAYGYPVPSYNWSRSGVTNRLPENAYTTNHNRVLILPKVQVEDMGDYVCTVNSGRDVIQKKVMLSIQSLPVFTIKLGNKVIERGAVRPLIWTCEAFGIPEVFYQWYKNGEELKDRSLMDNSLSPEDRQRYIVNQNILTIDGLIPDRDEGMYQCRASNQLGSAFSSGQLRIISMAPSFRKHPLDIETYASEGGNITIPCVPEAIPFPTFEWQKEGSRIGGSVGRIRILPNGFLSVNPVQISDEGLYTCVARNDLGFDRSQGYLRVFNRPRIYDGPAVSYERRVNETLEMPCSAFTDAALDVAYIWRHNGLRINFTKTPQFSEGICFVQMQKHCKLQMTY</sequence>
<dbReference type="SMART" id="SM00408">
    <property type="entry name" value="IGc2"/>
    <property type="match status" value="4"/>
</dbReference>
<dbReference type="InterPro" id="IPR013783">
    <property type="entry name" value="Ig-like_fold"/>
</dbReference>
<dbReference type="PROSITE" id="PS50835">
    <property type="entry name" value="IG_LIKE"/>
    <property type="match status" value="5"/>
</dbReference>
<dbReference type="SUPFAM" id="SSF56436">
    <property type="entry name" value="C-type lectin-like"/>
    <property type="match status" value="1"/>
</dbReference>
<feature type="signal peptide" evidence="2">
    <location>
        <begin position="1"/>
        <end position="23"/>
    </location>
</feature>
<dbReference type="GO" id="GO:0098632">
    <property type="term" value="F:cell-cell adhesion mediator activity"/>
    <property type="evidence" value="ECO:0007669"/>
    <property type="project" value="TreeGrafter"/>
</dbReference>
<dbReference type="EMBL" id="OC858832">
    <property type="protein sequence ID" value="CAD7626906.1"/>
    <property type="molecule type" value="Genomic_DNA"/>
</dbReference>
<dbReference type="InterPro" id="IPR001304">
    <property type="entry name" value="C-type_lectin-like"/>
</dbReference>
<dbReference type="PANTHER" id="PTHR10075">
    <property type="entry name" value="BASIGIN RELATED"/>
    <property type="match status" value="1"/>
</dbReference>
<dbReference type="Gene3D" id="2.60.40.10">
    <property type="entry name" value="Immunoglobulins"/>
    <property type="match status" value="5"/>
</dbReference>
<dbReference type="GO" id="GO:0030424">
    <property type="term" value="C:axon"/>
    <property type="evidence" value="ECO:0007669"/>
    <property type="project" value="TreeGrafter"/>
</dbReference>
<dbReference type="Pfam" id="PF05473">
    <property type="entry name" value="UL45"/>
    <property type="match status" value="1"/>
</dbReference>
<dbReference type="CDD" id="cd00096">
    <property type="entry name" value="Ig"/>
    <property type="match status" value="1"/>
</dbReference>
<dbReference type="GO" id="GO:0007156">
    <property type="term" value="P:homophilic cell adhesion via plasma membrane adhesion molecules"/>
    <property type="evidence" value="ECO:0007669"/>
    <property type="project" value="TreeGrafter"/>
</dbReference>
<accession>A0A7R9KPY1</accession>
<name>A0A7R9KPY1_9ACAR</name>
<gene>
    <name evidence="5" type="ORF">OSB1V03_LOCUS7338</name>
</gene>
<dbReference type="InterPro" id="IPR016186">
    <property type="entry name" value="C-type_lectin-like/link_sf"/>
</dbReference>
<evidence type="ECO:0008006" key="7">
    <source>
        <dbReference type="Google" id="ProtNLM"/>
    </source>
</evidence>
<dbReference type="GO" id="GO:0007411">
    <property type="term" value="P:axon guidance"/>
    <property type="evidence" value="ECO:0007669"/>
    <property type="project" value="TreeGrafter"/>
</dbReference>
<dbReference type="InterPro" id="IPR036179">
    <property type="entry name" value="Ig-like_dom_sf"/>
</dbReference>
<keyword evidence="2" id="KW-0732">Signal</keyword>
<reference evidence="5" key="1">
    <citation type="submission" date="2020-11" db="EMBL/GenBank/DDBJ databases">
        <authorList>
            <person name="Tran Van P."/>
        </authorList>
    </citation>
    <scope>NUCLEOTIDE SEQUENCE</scope>
</reference>
<evidence type="ECO:0000259" key="4">
    <source>
        <dbReference type="PROSITE" id="PS50835"/>
    </source>
</evidence>
<dbReference type="InterPro" id="IPR003598">
    <property type="entry name" value="Ig_sub2"/>
</dbReference>
<dbReference type="PANTHER" id="PTHR10075:SF83">
    <property type="entry name" value="CONTACTIN"/>
    <property type="match status" value="1"/>
</dbReference>
<dbReference type="SMART" id="SM00409">
    <property type="entry name" value="IG"/>
    <property type="match status" value="5"/>
</dbReference>
<feature type="domain" description="Ig-like" evidence="4">
    <location>
        <begin position="497"/>
        <end position="598"/>
    </location>
</feature>
<dbReference type="PROSITE" id="PS50041">
    <property type="entry name" value="C_TYPE_LECTIN_2"/>
    <property type="match status" value="1"/>
</dbReference>
<dbReference type="InterPro" id="IPR003599">
    <property type="entry name" value="Ig_sub"/>
</dbReference>
<evidence type="ECO:0000259" key="3">
    <source>
        <dbReference type="PROSITE" id="PS50041"/>
    </source>
</evidence>
<dbReference type="CDD" id="cd00037">
    <property type="entry name" value="CLECT"/>
    <property type="match status" value="1"/>
</dbReference>